<evidence type="ECO:0000256" key="8">
    <source>
        <dbReference type="PROSITE-ProRule" id="PRU01026"/>
    </source>
</evidence>
<keyword evidence="2 7" id="KW-0698">rRNA processing</keyword>
<dbReference type="Gene3D" id="3.40.50.150">
    <property type="entry name" value="Vaccinia Virus protein VP39"/>
    <property type="match status" value="1"/>
</dbReference>
<comment type="function">
    <text evidence="7">Specifically dimethylates two adjacent adenosines (A1518 and A1519) in the loop of a conserved hairpin near the 3'-end of 16S rRNA in the 30S particle. May play a critical role in biogenesis of 30S subunits.</text>
</comment>
<gene>
    <name evidence="7" type="primary">rsmA</name>
    <name evidence="7" type="synonym">ksgA</name>
    <name evidence="10" type="ORF">A2806_01100</name>
</gene>
<organism evidence="10 11">
    <name type="scientific">Candidatus Terrybacteria bacterium RIFCSPHIGHO2_01_FULL_48_17</name>
    <dbReference type="NCBI Taxonomy" id="1802362"/>
    <lineage>
        <taxon>Bacteria</taxon>
        <taxon>Candidatus Terryibacteriota</taxon>
    </lineage>
</organism>
<dbReference type="PROSITE" id="PS01131">
    <property type="entry name" value="RRNA_A_DIMETH"/>
    <property type="match status" value="1"/>
</dbReference>
<dbReference type="AlphaFoldDB" id="A0A1G2PK26"/>
<dbReference type="CDD" id="cd02440">
    <property type="entry name" value="AdoMet_MTases"/>
    <property type="match status" value="1"/>
</dbReference>
<keyword evidence="5 7" id="KW-0949">S-adenosyl-L-methionine</keyword>
<dbReference type="InterPro" id="IPR011530">
    <property type="entry name" value="rRNA_adenine_dimethylase"/>
</dbReference>
<accession>A0A1G2PK26</accession>
<comment type="caution">
    <text evidence="10">The sequence shown here is derived from an EMBL/GenBank/DDBJ whole genome shotgun (WGS) entry which is preliminary data.</text>
</comment>
<evidence type="ECO:0000256" key="5">
    <source>
        <dbReference type="ARBA" id="ARBA00022691"/>
    </source>
</evidence>
<feature type="binding site" evidence="7 8">
    <location>
        <position position="29"/>
    </location>
    <ligand>
        <name>S-adenosyl-L-methionine</name>
        <dbReference type="ChEBI" id="CHEBI:59789"/>
    </ligand>
</feature>
<evidence type="ECO:0000256" key="1">
    <source>
        <dbReference type="ARBA" id="ARBA00022490"/>
    </source>
</evidence>
<dbReference type="InterPro" id="IPR020598">
    <property type="entry name" value="rRNA_Ade_methylase_Trfase_N"/>
</dbReference>
<dbReference type="SMART" id="SM00650">
    <property type="entry name" value="rADc"/>
    <property type="match status" value="1"/>
</dbReference>
<dbReference type="GO" id="GO:0005829">
    <property type="term" value="C:cytosol"/>
    <property type="evidence" value="ECO:0007669"/>
    <property type="project" value="TreeGrafter"/>
</dbReference>
<feature type="binding site" evidence="7 8">
    <location>
        <position position="54"/>
    </location>
    <ligand>
        <name>S-adenosyl-L-methionine</name>
        <dbReference type="ChEBI" id="CHEBI:59789"/>
    </ligand>
</feature>
<dbReference type="GO" id="GO:0052908">
    <property type="term" value="F:16S rRNA (adenine(1518)-N(6)/adenine(1519)-N(6))-dimethyltransferase activity"/>
    <property type="evidence" value="ECO:0007669"/>
    <property type="project" value="UniProtKB-EC"/>
</dbReference>
<proteinExistence type="inferred from homology"/>
<evidence type="ECO:0000256" key="4">
    <source>
        <dbReference type="ARBA" id="ARBA00022679"/>
    </source>
</evidence>
<keyword evidence="3 7" id="KW-0489">Methyltransferase</keyword>
<evidence type="ECO:0000259" key="9">
    <source>
        <dbReference type="SMART" id="SM00650"/>
    </source>
</evidence>
<dbReference type="PROSITE" id="PS51689">
    <property type="entry name" value="SAM_RNA_A_N6_MT"/>
    <property type="match status" value="1"/>
</dbReference>
<keyword evidence="1 7" id="KW-0963">Cytoplasm</keyword>
<reference evidence="10 11" key="1">
    <citation type="journal article" date="2016" name="Nat. Commun.">
        <title>Thousands of microbial genomes shed light on interconnected biogeochemical processes in an aquifer system.</title>
        <authorList>
            <person name="Anantharaman K."/>
            <person name="Brown C.T."/>
            <person name="Hug L.A."/>
            <person name="Sharon I."/>
            <person name="Castelle C.J."/>
            <person name="Probst A.J."/>
            <person name="Thomas B.C."/>
            <person name="Singh A."/>
            <person name="Wilkins M.J."/>
            <person name="Karaoz U."/>
            <person name="Brodie E.L."/>
            <person name="Williams K.H."/>
            <person name="Hubbard S.S."/>
            <person name="Banfield J.F."/>
        </authorList>
    </citation>
    <scope>NUCLEOTIDE SEQUENCE [LARGE SCALE GENOMIC DNA]</scope>
</reference>
<dbReference type="PANTHER" id="PTHR11727">
    <property type="entry name" value="DIMETHYLADENOSINE TRANSFERASE"/>
    <property type="match status" value="1"/>
</dbReference>
<dbReference type="Pfam" id="PF00398">
    <property type="entry name" value="RrnaAD"/>
    <property type="match status" value="1"/>
</dbReference>
<evidence type="ECO:0000313" key="11">
    <source>
        <dbReference type="Proteomes" id="UP000177629"/>
    </source>
</evidence>
<feature type="binding site" evidence="7 8">
    <location>
        <position position="100"/>
    </location>
    <ligand>
        <name>S-adenosyl-L-methionine</name>
        <dbReference type="ChEBI" id="CHEBI:59789"/>
    </ligand>
</feature>
<feature type="binding site" evidence="7 8">
    <location>
        <position position="27"/>
    </location>
    <ligand>
        <name>S-adenosyl-L-methionine</name>
        <dbReference type="ChEBI" id="CHEBI:59789"/>
    </ligand>
</feature>
<dbReference type="InterPro" id="IPR029063">
    <property type="entry name" value="SAM-dependent_MTases_sf"/>
</dbReference>
<dbReference type="InterPro" id="IPR020596">
    <property type="entry name" value="rRNA_Ade_Mease_Trfase_CS"/>
</dbReference>
<dbReference type="EMBL" id="MHSS01000004">
    <property type="protein sequence ID" value="OHA48705.1"/>
    <property type="molecule type" value="Genomic_DNA"/>
</dbReference>
<dbReference type="PANTHER" id="PTHR11727:SF7">
    <property type="entry name" value="DIMETHYLADENOSINE TRANSFERASE-RELATED"/>
    <property type="match status" value="1"/>
</dbReference>
<feature type="binding site" evidence="7 8">
    <location>
        <position position="120"/>
    </location>
    <ligand>
        <name>S-adenosyl-L-methionine</name>
        <dbReference type="ChEBI" id="CHEBI:59789"/>
    </ligand>
</feature>
<protein>
    <recommendedName>
        <fullName evidence="7">Ribosomal RNA small subunit methyltransferase A</fullName>
        <ecNumber evidence="7">2.1.1.182</ecNumber>
    </recommendedName>
    <alternativeName>
        <fullName evidence="7">16S rRNA (adenine(1518)-N(6)/adenine(1519)-N(6))-dimethyltransferase</fullName>
    </alternativeName>
    <alternativeName>
        <fullName evidence="7">16S rRNA dimethyladenosine transferase</fullName>
    </alternativeName>
    <alternativeName>
        <fullName evidence="7">16S rRNA dimethylase</fullName>
    </alternativeName>
    <alternativeName>
        <fullName evidence="7">S-adenosylmethionine-6-N', N'-adenosyl(rRNA) dimethyltransferase</fullName>
    </alternativeName>
</protein>
<name>A0A1G2PK26_9BACT</name>
<evidence type="ECO:0000256" key="7">
    <source>
        <dbReference type="HAMAP-Rule" id="MF_00607"/>
    </source>
</evidence>
<dbReference type="EC" id="2.1.1.182" evidence="7"/>
<dbReference type="Gene3D" id="1.10.8.100">
    <property type="entry name" value="Ribosomal RNA adenine dimethylase-like, domain 2"/>
    <property type="match status" value="1"/>
</dbReference>
<dbReference type="GO" id="GO:0003723">
    <property type="term" value="F:RNA binding"/>
    <property type="evidence" value="ECO:0007669"/>
    <property type="project" value="UniProtKB-UniRule"/>
</dbReference>
<keyword evidence="6 7" id="KW-0694">RNA-binding</keyword>
<sequence>MELASRISVQRLLKQYGIKPRKALGQNFLVSAVTRNKLVGAAYIKENDTVIEIGAGLGAVTQELARRAKKVVAIERDENLCVILENLFKNTPNVEIVCEDALKQLPVISNQLPVYKVIGNIPYKITGPLVRTLVDSTQPPQKIVFMVQKEVGERICAKPPHMSLLALAAQHAARTSYIYTVGRRNFYPHPAVDSAIIAITPKKHDQNQDEGLFMVAKTAFRSPRKQILGALSRNLGKSRMEVEKILSLCKISSSSRPQELSVEQWHCLAEKLIR</sequence>
<evidence type="ECO:0000313" key="10">
    <source>
        <dbReference type="EMBL" id="OHA48705.1"/>
    </source>
</evidence>
<feature type="domain" description="Ribosomal RNA adenine methylase transferase N-terminal" evidence="9">
    <location>
        <begin position="34"/>
        <end position="203"/>
    </location>
</feature>
<dbReference type="NCBIfam" id="TIGR00755">
    <property type="entry name" value="ksgA"/>
    <property type="match status" value="1"/>
</dbReference>
<dbReference type="InterPro" id="IPR001737">
    <property type="entry name" value="KsgA/Erm"/>
</dbReference>
<dbReference type="HAMAP" id="MF_00607">
    <property type="entry name" value="16SrRNA_methyltr_A"/>
    <property type="match status" value="1"/>
</dbReference>
<dbReference type="InterPro" id="IPR023165">
    <property type="entry name" value="rRNA_Ade_diMease-like_C"/>
</dbReference>
<evidence type="ECO:0000256" key="6">
    <source>
        <dbReference type="ARBA" id="ARBA00022884"/>
    </source>
</evidence>
<comment type="subcellular location">
    <subcellularLocation>
        <location evidence="7">Cytoplasm</location>
    </subcellularLocation>
</comment>
<evidence type="ECO:0000256" key="3">
    <source>
        <dbReference type="ARBA" id="ARBA00022603"/>
    </source>
</evidence>
<keyword evidence="4 7" id="KW-0808">Transferase</keyword>
<dbReference type="Proteomes" id="UP000177629">
    <property type="component" value="Unassembled WGS sequence"/>
</dbReference>
<evidence type="ECO:0000256" key="2">
    <source>
        <dbReference type="ARBA" id="ARBA00022552"/>
    </source>
</evidence>
<dbReference type="STRING" id="1802362.A2806_01100"/>
<dbReference type="SUPFAM" id="SSF53335">
    <property type="entry name" value="S-adenosyl-L-methionine-dependent methyltransferases"/>
    <property type="match status" value="1"/>
</dbReference>
<feature type="binding site" evidence="7 8">
    <location>
        <position position="75"/>
    </location>
    <ligand>
        <name>S-adenosyl-L-methionine</name>
        <dbReference type="ChEBI" id="CHEBI:59789"/>
    </ligand>
</feature>
<comment type="similarity">
    <text evidence="7">Belongs to the class I-like SAM-binding methyltransferase superfamily. rRNA adenine N(6)-methyltransferase family. RsmA subfamily.</text>
</comment>
<comment type="catalytic activity">
    <reaction evidence="7">
        <text>adenosine(1518)/adenosine(1519) in 16S rRNA + 4 S-adenosyl-L-methionine = N(6)-dimethyladenosine(1518)/N(6)-dimethyladenosine(1519) in 16S rRNA + 4 S-adenosyl-L-homocysteine + 4 H(+)</text>
        <dbReference type="Rhea" id="RHEA:19609"/>
        <dbReference type="Rhea" id="RHEA-COMP:10232"/>
        <dbReference type="Rhea" id="RHEA-COMP:10233"/>
        <dbReference type="ChEBI" id="CHEBI:15378"/>
        <dbReference type="ChEBI" id="CHEBI:57856"/>
        <dbReference type="ChEBI" id="CHEBI:59789"/>
        <dbReference type="ChEBI" id="CHEBI:74411"/>
        <dbReference type="ChEBI" id="CHEBI:74493"/>
        <dbReference type="EC" id="2.1.1.182"/>
    </reaction>
</comment>